<name>A0A4R8DTX8_9BACT</name>
<keyword evidence="1" id="KW-0472">Membrane</keyword>
<evidence type="ECO:0000259" key="3">
    <source>
        <dbReference type="Pfam" id="PF07715"/>
    </source>
</evidence>
<evidence type="ECO:0000313" key="4">
    <source>
        <dbReference type="EMBL" id="TDX01378.1"/>
    </source>
</evidence>
<keyword evidence="1" id="KW-0998">Cell outer membrane</keyword>
<protein>
    <submittedName>
        <fullName evidence="4">TonB-linked SusC/RagA family outer membrane protein</fullName>
    </submittedName>
</protein>
<dbReference type="PROSITE" id="PS52016">
    <property type="entry name" value="TONB_DEPENDENT_REC_3"/>
    <property type="match status" value="1"/>
</dbReference>
<reference evidence="4 5" key="1">
    <citation type="submission" date="2019-03" db="EMBL/GenBank/DDBJ databases">
        <title>Genomic Encyclopedia of Type Strains, Phase IV (KMG-IV): sequencing the most valuable type-strain genomes for metagenomic binning, comparative biology and taxonomic classification.</title>
        <authorList>
            <person name="Goeker M."/>
        </authorList>
    </citation>
    <scope>NUCLEOTIDE SEQUENCE [LARGE SCALE GENOMIC DNA]</scope>
    <source>
        <strain evidence="4 5">DSM 100059</strain>
    </source>
</reference>
<organism evidence="4 5">
    <name type="scientific">Dinghuibacter silviterrae</name>
    <dbReference type="NCBI Taxonomy" id="1539049"/>
    <lineage>
        <taxon>Bacteria</taxon>
        <taxon>Pseudomonadati</taxon>
        <taxon>Bacteroidota</taxon>
        <taxon>Chitinophagia</taxon>
        <taxon>Chitinophagales</taxon>
        <taxon>Chitinophagaceae</taxon>
        <taxon>Dinghuibacter</taxon>
    </lineage>
</organism>
<dbReference type="InterPro" id="IPR023996">
    <property type="entry name" value="TonB-dep_OMP_SusC/RagA"/>
</dbReference>
<dbReference type="NCBIfam" id="TIGR04057">
    <property type="entry name" value="SusC_RagA_signa"/>
    <property type="match status" value="1"/>
</dbReference>
<dbReference type="OrthoDB" id="601301at2"/>
<dbReference type="RefSeq" id="WP_133993854.1">
    <property type="nucleotide sequence ID" value="NZ_SODV01000001.1"/>
</dbReference>
<dbReference type="Pfam" id="PF07715">
    <property type="entry name" value="Plug"/>
    <property type="match status" value="1"/>
</dbReference>
<dbReference type="InterPro" id="IPR037066">
    <property type="entry name" value="Plug_dom_sf"/>
</dbReference>
<dbReference type="Proteomes" id="UP000294498">
    <property type="component" value="Unassembled WGS sequence"/>
</dbReference>
<keyword evidence="1" id="KW-1134">Transmembrane beta strand</keyword>
<dbReference type="InterPro" id="IPR012910">
    <property type="entry name" value="Plug_dom"/>
</dbReference>
<evidence type="ECO:0000256" key="1">
    <source>
        <dbReference type="PROSITE-ProRule" id="PRU01360"/>
    </source>
</evidence>
<feature type="chain" id="PRO_5020507426" evidence="2">
    <location>
        <begin position="24"/>
        <end position="1066"/>
    </location>
</feature>
<comment type="subcellular location">
    <subcellularLocation>
        <location evidence="1">Cell outer membrane</location>
        <topology evidence="1">Multi-pass membrane protein</topology>
    </subcellularLocation>
</comment>
<dbReference type="InterPro" id="IPR039426">
    <property type="entry name" value="TonB-dep_rcpt-like"/>
</dbReference>
<dbReference type="SUPFAM" id="SSF56935">
    <property type="entry name" value="Porins"/>
    <property type="match status" value="1"/>
</dbReference>
<dbReference type="Pfam" id="PF13715">
    <property type="entry name" value="CarbopepD_reg_2"/>
    <property type="match status" value="1"/>
</dbReference>
<comment type="caution">
    <text evidence="4">The sequence shown here is derived from an EMBL/GenBank/DDBJ whole genome shotgun (WGS) entry which is preliminary data.</text>
</comment>
<dbReference type="InterPro" id="IPR008969">
    <property type="entry name" value="CarboxyPept-like_regulatory"/>
</dbReference>
<keyword evidence="2" id="KW-0732">Signal</keyword>
<gene>
    <name evidence="4" type="ORF">EDB95_2412</name>
</gene>
<dbReference type="Gene3D" id="2.170.130.10">
    <property type="entry name" value="TonB-dependent receptor, plug domain"/>
    <property type="match status" value="1"/>
</dbReference>
<feature type="domain" description="TonB-dependent receptor plug" evidence="3">
    <location>
        <begin position="124"/>
        <end position="242"/>
    </location>
</feature>
<evidence type="ECO:0000256" key="2">
    <source>
        <dbReference type="SAM" id="SignalP"/>
    </source>
</evidence>
<dbReference type="NCBIfam" id="TIGR04056">
    <property type="entry name" value="OMP_RagA_SusC"/>
    <property type="match status" value="1"/>
</dbReference>
<keyword evidence="5" id="KW-1185">Reference proteome</keyword>
<dbReference type="Gene3D" id="2.60.40.1120">
    <property type="entry name" value="Carboxypeptidase-like, regulatory domain"/>
    <property type="match status" value="1"/>
</dbReference>
<dbReference type="InterPro" id="IPR023997">
    <property type="entry name" value="TonB-dep_OMP_SusC/RagA_CS"/>
</dbReference>
<keyword evidence="1" id="KW-0812">Transmembrane</keyword>
<proteinExistence type="inferred from homology"/>
<dbReference type="AlphaFoldDB" id="A0A4R8DTX8"/>
<comment type="similarity">
    <text evidence="1">Belongs to the TonB-dependent receptor family.</text>
</comment>
<evidence type="ECO:0000313" key="5">
    <source>
        <dbReference type="Proteomes" id="UP000294498"/>
    </source>
</evidence>
<accession>A0A4R8DTX8</accession>
<dbReference type="SUPFAM" id="SSF49464">
    <property type="entry name" value="Carboxypeptidase regulatory domain-like"/>
    <property type="match status" value="1"/>
</dbReference>
<sequence length="1066" mass="117174">MNNHALKCLLALILLTCSGALWAQDRTVSGNVINQDTHEPLAAATVTIKGTHRTVVTDAKGFFLFNLPASLKKENVTLQFSHVGYNAKELNVNTADVLIVTMEVNNKTMNDVVVVGYGTQKRANVLGSIATIQGKELEDLPAANLSTALMNTIPGVGVSQTSGKPGATTNLTIRGATTFASGGNTSPLYVIDGLVPLLSASGNIDPTGKTSFDNLDPSEIESISFLKDASATIFGARGANGVVIVTTKRGRSGKPVLSYSGSVSMEDASKLPKMIDPYNQALLLNNWVENYKPSSLVPTEVYTQAELDTIQSHNYDWLRNEWKKGYIQKHALNISGGNDRITFFAGGNYYSEDGNLPGVTDNKYGFQIGATAKLFTGLTADFTANVNTAISNRPAPKGTSSSEQADQMNVTVGTLESVPGWVPEYINGTPVYYQPINWHPAALASSGSYNKDNQDANAVNIGLTYQVPVIKGLTVRALYGRNTFNDFSKQYYVPYVLDVFNTDGVHTNKTSGGANIPTSTQNVIYTDQVSGTKTIANGNSLNEFYSKSTNWQASEQIQYANIFGEHSIDVLLGTEQSQLTGDYLQTGMQTQLIPGYDQYFAYSGNQTGWSLAGQSTSTGRVSYFGRLNYAYKDRYLLQAAFRDDASPNFPTYAQWGFFPSVSGGWKISQERWFSDNVHFLNDLKIRLNVGLTGNDATSSFGYVTRYTATGNNYGYLFGNTLANGLQTTQVPNSQITWERALFKDLGFDGSLWNYRFNFAMDFWYKHQYDMLETPTATVPTTFGGTIANENHGILNSWGMELQLNYTQNLSRDWKVFATVNFGISDNRVIQKYYSAGTDTGYKYPIGKREDLGISGYESTGIVRTQDQVNAWYAKHPGWTINGDSLRVGDLNYVDLDGDGKITSNDQTQIAKRSGNIFGMGFNLGAQWRDFRISTNIALGVGGKTLPNKVDIAPPTKDARGLAMWSNSYTAANPNASLPAIYAPFVNQGSTYWLRSATQMYVQNLQMSWAAPSSFVNRYHLPGFRVYLTGFNLWNIINPTPYKDVRSNEITDYPILRTWTFGVNMTL</sequence>
<keyword evidence="1" id="KW-0813">Transport</keyword>
<dbReference type="GO" id="GO:0009279">
    <property type="term" value="C:cell outer membrane"/>
    <property type="evidence" value="ECO:0007669"/>
    <property type="project" value="UniProtKB-SubCell"/>
</dbReference>
<feature type="signal peptide" evidence="2">
    <location>
        <begin position="1"/>
        <end position="23"/>
    </location>
</feature>
<dbReference type="EMBL" id="SODV01000001">
    <property type="protein sequence ID" value="TDX01378.1"/>
    <property type="molecule type" value="Genomic_DNA"/>
</dbReference>